<sequence>MAVPERIAWAIGQLDISAGDRLLEVGCGRGVAIAEIAPLLIDGHITGLDRSDSAINSAEERNRASISSGKAALVQAALADWSSTTPPFDKIFAVNVNLFWLEAARELKRIRSLLTPEGRLYLFFEPPSAGQVPTIEHAIAVRLKAAGYVLERTMYGPSPKPPLLGMVARPGAVPS</sequence>
<dbReference type="InterPro" id="IPR013217">
    <property type="entry name" value="Methyltransf_12"/>
</dbReference>
<dbReference type="Pfam" id="PF08242">
    <property type="entry name" value="Methyltransf_12"/>
    <property type="match status" value="1"/>
</dbReference>
<comment type="caution">
    <text evidence="2">The sequence shown here is derived from an EMBL/GenBank/DDBJ whole genome shotgun (WGS) entry which is preliminary data.</text>
</comment>
<proteinExistence type="predicted"/>
<dbReference type="SUPFAM" id="SSF53335">
    <property type="entry name" value="S-adenosyl-L-methionine-dependent methyltransferases"/>
    <property type="match status" value="1"/>
</dbReference>
<dbReference type="EMBL" id="JACHOU010000008">
    <property type="protein sequence ID" value="MBB6355522.1"/>
    <property type="molecule type" value="Genomic_DNA"/>
</dbReference>
<dbReference type="CDD" id="cd02440">
    <property type="entry name" value="AdoMet_MTases"/>
    <property type="match status" value="1"/>
</dbReference>
<feature type="domain" description="Methyltransferase type 12" evidence="1">
    <location>
        <begin position="23"/>
        <end position="120"/>
    </location>
</feature>
<dbReference type="GO" id="GO:0008168">
    <property type="term" value="F:methyltransferase activity"/>
    <property type="evidence" value="ECO:0007669"/>
    <property type="project" value="UniProtKB-KW"/>
</dbReference>
<dbReference type="GO" id="GO:0032259">
    <property type="term" value="P:methylation"/>
    <property type="evidence" value="ECO:0007669"/>
    <property type="project" value="UniProtKB-KW"/>
</dbReference>
<evidence type="ECO:0000259" key="1">
    <source>
        <dbReference type="Pfam" id="PF08242"/>
    </source>
</evidence>
<keyword evidence="2" id="KW-0489">Methyltransferase</keyword>
<keyword evidence="3" id="KW-1185">Reference proteome</keyword>
<protein>
    <submittedName>
        <fullName evidence="2">Protein-L-isoaspartate O-methyltransferase</fullName>
    </submittedName>
</protein>
<dbReference type="RefSeq" id="WP_184700009.1">
    <property type="nucleotide sequence ID" value="NZ_BAABEG010000001.1"/>
</dbReference>
<dbReference type="PANTHER" id="PTHR43861:SF1">
    <property type="entry name" value="TRANS-ACONITATE 2-METHYLTRANSFERASE"/>
    <property type="match status" value="1"/>
</dbReference>
<dbReference type="PANTHER" id="PTHR43861">
    <property type="entry name" value="TRANS-ACONITATE 2-METHYLTRANSFERASE-RELATED"/>
    <property type="match status" value="1"/>
</dbReference>
<dbReference type="InterPro" id="IPR029063">
    <property type="entry name" value="SAM-dependent_MTases_sf"/>
</dbReference>
<dbReference type="Gene3D" id="3.40.50.150">
    <property type="entry name" value="Vaccinia Virus protein VP39"/>
    <property type="match status" value="1"/>
</dbReference>
<dbReference type="Proteomes" id="UP000536262">
    <property type="component" value="Unassembled WGS sequence"/>
</dbReference>
<name>A0A7X0F9C2_9HYPH</name>
<evidence type="ECO:0000313" key="2">
    <source>
        <dbReference type="EMBL" id="MBB6355522.1"/>
    </source>
</evidence>
<organism evidence="2 3">
    <name type="scientific">Aminobacter aganoensis</name>
    <dbReference type="NCBI Taxonomy" id="83264"/>
    <lineage>
        <taxon>Bacteria</taxon>
        <taxon>Pseudomonadati</taxon>
        <taxon>Pseudomonadota</taxon>
        <taxon>Alphaproteobacteria</taxon>
        <taxon>Hyphomicrobiales</taxon>
        <taxon>Phyllobacteriaceae</taxon>
        <taxon>Aminobacter</taxon>
    </lineage>
</organism>
<keyword evidence="2" id="KW-0808">Transferase</keyword>
<evidence type="ECO:0000313" key="3">
    <source>
        <dbReference type="Proteomes" id="UP000536262"/>
    </source>
</evidence>
<gene>
    <name evidence="2" type="ORF">GGR00_003326</name>
</gene>
<dbReference type="AlphaFoldDB" id="A0A7X0F9C2"/>
<reference evidence="2 3" key="1">
    <citation type="submission" date="2020-08" db="EMBL/GenBank/DDBJ databases">
        <title>Genomic Encyclopedia of Type Strains, Phase IV (KMG-IV): sequencing the most valuable type-strain genomes for metagenomic binning, comparative biology and taxonomic classification.</title>
        <authorList>
            <person name="Goeker M."/>
        </authorList>
    </citation>
    <scope>NUCLEOTIDE SEQUENCE [LARGE SCALE GENOMIC DNA]</scope>
    <source>
        <strain evidence="2 3">DSM 7051</strain>
    </source>
</reference>
<accession>A0A7X0F9C2</accession>